<comment type="similarity">
    <text evidence="1">Belongs to the leucine-binding protein family.</text>
</comment>
<dbReference type="PANTHER" id="PTHR30483:SF6">
    <property type="entry name" value="PERIPLASMIC BINDING PROTEIN OF ABC TRANSPORTER FOR NATURAL AMINO ACIDS"/>
    <property type="match status" value="1"/>
</dbReference>
<dbReference type="Proteomes" id="UP000295122">
    <property type="component" value="Unassembled WGS sequence"/>
</dbReference>
<accession>A0A4R7C9D2</accession>
<evidence type="ECO:0000313" key="6">
    <source>
        <dbReference type="EMBL" id="TDR95058.1"/>
    </source>
</evidence>
<gene>
    <name evidence="6" type="ORF">EV668_2350</name>
</gene>
<dbReference type="InterPro" id="IPR028081">
    <property type="entry name" value="Leu-bd"/>
</dbReference>
<keyword evidence="7" id="KW-1185">Reference proteome</keyword>
<comment type="caution">
    <text evidence="6">The sequence shown here is derived from an EMBL/GenBank/DDBJ whole genome shotgun (WGS) entry which is preliminary data.</text>
</comment>
<protein>
    <submittedName>
        <fullName evidence="6">Amino acid/amide ABC transporter substrate-binding protein (HAAT family)</fullName>
    </submittedName>
</protein>
<keyword evidence="2 4" id="KW-0732">Signal</keyword>
<evidence type="ECO:0000259" key="5">
    <source>
        <dbReference type="Pfam" id="PF13458"/>
    </source>
</evidence>
<keyword evidence="3" id="KW-0813">Transport</keyword>
<name>A0A4R7C9D2_9HYPH</name>
<dbReference type="Gene3D" id="3.40.50.2300">
    <property type="match status" value="2"/>
</dbReference>
<dbReference type="Pfam" id="PF13458">
    <property type="entry name" value="Peripla_BP_6"/>
    <property type="match status" value="1"/>
</dbReference>
<dbReference type="AlphaFoldDB" id="A0A4R7C9D2"/>
<dbReference type="OrthoDB" id="9791590at2"/>
<proteinExistence type="inferred from homology"/>
<evidence type="ECO:0000256" key="1">
    <source>
        <dbReference type="ARBA" id="ARBA00010062"/>
    </source>
</evidence>
<evidence type="ECO:0000256" key="2">
    <source>
        <dbReference type="ARBA" id="ARBA00022729"/>
    </source>
</evidence>
<feature type="domain" description="Leucine-binding protein" evidence="5">
    <location>
        <begin position="31"/>
        <end position="372"/>
    </location>
</feature>
<dbReference type="EMBL" id="SNZR01000011">
    <property type="protein sequence ID" value="TDR95058.1"/>
    <property type="molecule type" value="Genomic_DNA"/>
</dbReference>
<feature type="signal peptide" evidence="4">
    <location>
        <begin position="1"/>
        <end position="29"/>
    </location>
</feature>
<organism evidence="6 7">
    <name type="scientific">Enterovirga rhinocerotis</name>
    <dbReference type="NCBI Taxonomy" id="1339210"/>
    <lineage>
        <taxon>Bacteria</taxon>
        <taxon>Pseudomonadati</taxon>
        <taxon>Pseudomonadota</taxon>
        <taxon>Alphaproteobacteria</taxon>
        <taxon>Hyphomicrobiales</taxon>
        <taxon>Methylobacteriaceae</taxon>
        <taxon>Enterovirga</taxon>
    </lineage>
</organism>
<dbReference type="SUPFAM" id="SSF53822">
    <property type="entry name" value="Periplasmic binding protein-like I"/>
    <property type="match status" value="1"/>
</dbReference>
<dbReference type="PANTHER" id="PTHR30483">
    <property type="entry name" value="LEUCINE-SPECIFIC-BINDING PROTEIN"/>
    <property type="match status" value="1"/>
</dbReference>
<dbReference type="InterPro" id="IPR028082">
    <property type="entry name" value="Peripla_BP_I"/>
</dbReference>
<keyword evidence="3" id="KW-0029">Amino-acid transport</keyword>
<dbReference type="GO" id="GO:0006865">
    <property type="term" value="P:amino acid transport"/>
    <property type="evidence" value="ECO:0007669"/>
    <property type="project" value="UniProtKB-KW"/>
</dbReference>
<feature type="chain" id="PRO_5020700652" evidence="4">
    <location>
        <begin position="30"/>
        <end position="383"/>
    </location>
</feature>
<evidence type="ECO:0000256" key="4">
    <source>
        <dbReference type="SAM" id="SignalP"/>
    </source>
</evidence>
<evidence type="ECO:0000313" key="7">
    <source>
        <dbReference type="Proteomes" id="UP000295122"/>
    </source>
</evidence>
<sequence length="383" mass="40936">MVRGLTARRSGFGVLLAAALPLLATPAFAKEIKIGFICPLSGAVAVYGNDSLEAAKVALDEIAKSKMLGEHTIKLVTADTGGNPSQAAQAVQRMIDADEVHAVFGGCTSPETAAAIEITEAAKVPLLSHLAQDTSLTQKGNKYFARIAQTAKTFSSSAAQWVLESRKAKSVYILARNDNYGQSLADAFEEKSKELGVTVAGRVAYEPNGREFKPILAKMAEAKPDFVSILGFYTDTGLIMKQMGELQIAIPTFANTSPAIRQFREIAGPAANGAYGALYYFAGSIDTARGKEFTANWQAKYKRQPTQYEGMGYDGIYVLADAIRRASAAGKLTSEGIRDALLTTKGFEGATGTITIQPNGDVVRPLPFVQLTGDELKLDFLMK</sequence>
<evidence type="ECO:0000256" key="3">
    <source>
        <dbReference type="ARBA" id="ARBA00022970"/>
    </source>
</evidence>
<reference evidence="6 7" key="1">
    <citation type="submission" date="2019-03" db="EMBL/GenBank/DDBJ databases">
        <title>Genomic Encyclopedia of Type Strains, Phase IV (KMG-IV): sequencing the most valuable type-strain genomes for metagenomic binning, comparative biology and taxonomic classification.</title>
        <authorList>
            <person name="Goeker M."/>
        </authorList>
    </citation>
    <scope>NUCLEOTIDE SEQUENCE [LARGE SCALE GENOMIC DNA]</scope>
    <source>
        <strain evidence="6 7">DSM 25903</strain>
    </source>
</reference>
<dbReference type="InterPro" id="IPR051010">
    <property type="entry name" value="BCAA_transport"/>
</dbReference>